<comment type="function">
    <text evidence="8">May be involved in modulation of pathogen defense and leaf cell death.</text>
</comment>
<evidence type="ECO:0000313" key="11">
    <source>
        <dbReference type="Proteomes" id="UP000189703"/>
    </source>
</evidence>
<dbReference type="GO" id="GO:0006952">
    <property type="term" value="P:defense response"/>
    <property type="evidence" value="ECO:0007669"/>
    <property type="project" value="UniProtKB-KW"/>
</dbReference>
<proteinExistence type="inferred from homology"/>
<evidence type="ECO:0000256" key="1">
    <source>
        <dbReference type="ARBA" id="ARBA00004141"/>
    </source>
</evidence>
<dbReference type="eggNOG" id="ENOG502QSME">
    <property type="taxonomic scope" value="Eukaryota"/>
</dbReference>
<dbReference type="GeneID" id="104590185"/>
<dbReference type="PANTHER" id="PTHR31942:SF54">
    <property type="entry name" value="MLO-LIKE PROTEIN 13"/>
    <property type="match status" value="1"/>
</dbReference>
<evidence type="ECO:0000256" key="6">
    <source>
        <dbReference type="ARBA" id="ARBA00023136"/>
    </source>
</evidence>
<dbReference type="GO" id="GO:0016020">
    <property type="term" value="C:membrane"/>
    <property type="evidence" value="ECO:0007669"/>
    <property type="project" value="UniProtKB-SubCell"/>
</dbReference>
<evidence type="ECO:0000256" key="8">
    <source>
        <dbReference type="RuleBase" id="RU280816"/>
    </source>
</evidence>
<feature type="transmembrane region" description="Helical" evidence="10">
    <location>
        <begin position="59"/>
        <end position="79"/>
    </location>
</feature>
<feature type="transmembrane region" description="Helical" evidence="10">
    <location>
        <begin position="148"/>
        <end position="172"/>
    </location>
</feature>
<feature type="region of interest" description="Disordered" evidence="9">
    <location>
        <begin position="456"/>
        <end position="491"/>
    </location>
</feature>
<sequence>MAESHSLEYTPTWVVAVVCAVIILISLSAERLLHRLGKFLKHKGQHALFEALEKLKEELMLLGFISLLLTVFEGLISNICISTDLASHMNPCKREEVSSSEQEIHNYKAFSLGIARKGRQLLAEDTNSNHCARMGKVPFLSLEGLHQLHIFIFVLAVVHVTFCATTMVLGGLKIQQWKPWEETCKSQKQKTGETKEVRDKTVSAYNLHRLFVIKRAGGYWRKSIVISWIMSFFKQFYASVTKTDYIAMRSGFIKEHCPSHPGFNFHEYMMRTLEVDFKIVVTISWYLWLFVVIFLLLNEHGWHTFFWLSFSPLILLLLVGAKLEHIITRLAEDVEQRNKNDPTAPPVKPSDEHFWFGRPQIVLYLIHFILFENAFEIAFFAWIWCTFGFKSCMVEKLGYVIPRIIIGVAVQVLCSYSTLPLFAIVTQMGSAFKKGIFSHLEDDIVGWAATRRMTRRTSTVKSGGNTTDEREPSRTSTMKHGRNTMSEPSSNSIKMLPLSNEAFIKSHNVEQLEIELEEVMTCTMQHSHA</sequence>
<evidence type="ECO:0000256" key="2">
    <source>
        <dbReference type="ARBA" id="ARBA00006574"/>
    </source>
</evidence>
<keyword evidence="4 8" id="KW-0611">Plant defense</keyword>
<dbReference type="GO" id="GO:0005516">
    <property type="term" value="F:calmodulin binding"/>
    <property type="evidence" value="ECO:0007669"/>
    <property type="project" value="UniProtKB-KW"/>
</dbReference>
<dbReference type="OrthoDB" id="1388414at2759"/>
<keyword evidence="8" id="KW-0112">Calmodulin-binding</keyword>
<dbReference type="KEGG" id="nnu:104590185"/>
<dbReference type="OMA" id="ANYMLPC"/>
<dbReference type="FunCoup" id="A0A1U7Z1U6">
    <property type="interactions" value="48"/>
</dbReference>
<dbReference type="Proteomes" id="UP000189703">
    <property type="component" value="Unplaced"/>
</dbReference>
<keyword evidence="6 8" id="KW-0472">Membrane</keyword>
<feature type="transmembrane region" description="Helical" evidence="10">
    <location>
        <begin position="361"/>
        <end position="384"/>
    </location>
</feature>
<dbReference type="PANTHER" id="PTHR31942">
    <property type="entry name" value="MLO-LIKE PROTEIN 1"/>
    <property type="match status" value="1"/>
</dbReference>
<feature type="transmembrane region" description="Helical" evidence="10">
    <location>
        <begin position="304"/>
        <end position="321"/>
    </location>
</feature>
<evidence type="ECO:0000313" key="12">
    <source>
        <dbReference type="RefSeq" id="XP_010247040.1"/>
    </source>
</evidence>
<evidence type="ECO:0000256" key="5">
    <source>
        <dbReference type="ARBA" id="ARBA00022989"/>
    </source>
</evidence>
<feature type="transmembrane region" description="Helical" evidence="10">
    <location>
        <begin position="404"/>
        <end position="425"/>
    </location>
</feature>
<keyword evidence="11" id="KW-1185">Reference proteome</keyword>
<feature type="transmembrane region" description="Helical" evidence="10">
    <location>
        <begin position="12"/>
        <end position="33"/>
    </location>
</feature>
<feature type="transmembrane region" description="Helical" evidence="10">
    <location>
        <begin position="279"/>
        <end position="298"/>
    </location>
</feature>
<protein>
    <recommendedName>
        <fullName evidence="8">MLO-like protein</fullName>
    </recommendedName>
</protein>
<keyword evidence="5 8" id="KW-1133">Transmembrane helix</keyword>
<reference evidence="12" key="1">
    <citation type="submission" date="2025-08" db="UniProtKB">
        <authorList>
            <consortium name="RefSeq"/>
        </authorList>
    </citation>
    <scope>IDENTIFICATION</scope>
</reference>
<dbReference type="AlphaFoldDB" id="A0A1U7Z1U6"/>
<evidence type="ECO:0000256" key="9">
    <source>
        <dbReference type="SAM" id="MobiDB-lite"/>
    </source>
</evidence>
<evidence type="ECO:0000256" key="4">
    <source>
        <dbReference type="ARBA" id="ARBA00022821"/>
    </source>
</evidence>
<dbReference type="STRING" id="4432.A0A1U7Z1U6"/>
<evidence type="ECO:0000256" key="3">
    <source>
        <dbReference type="ARBA" id="ARBA00022692"/>
    </source>
</evidence>
<name>A0A1U7Z1U6_NELNU</name>
<comment type="domain">
    <text evidence="8">The C-terminus contains a calmodulin-binding domain, which binds calmodulin in a calcium-dependent fashion.</text>
</comment>
<comment type="subcellular location">
    <subcellularLocation>
        <location evidence="1 8">Membrane</location>
        <topology evidence="1 8">Multi-pass membrane protein</topology>
    </subcellularLocation>
</comment>
<comment type="similarity">
    <text evidence="2 8">Belongs to the MLO family.</text>
</comment>
<organism evidence="11 12">
    <name type="scientific">Nelumbo nucifera</name>
    <name type="common">Sacred lotus</name>
    <dbReference type="NCBI Taxonomy" id="4432"/>
    <lineage>
        <taxon>Eukaryota</taxon>
        <taxon>Viridiplantae</taxon>
        <taxon>Streptophyta</taxon>
        <taxon>Embryophyta</taxon>
        <taxon>Tracheophyta</taxon>
        <taxon>Spermatophyta</taxon>
        <taxon>Magnoliopsida</taxon>
        <taxon>Proteales</taxon>
        <taxon>Nelumbonaceae</taxon>
        <taxon>Nelumbo</taxon>
    </lineage>
</organism>
<keyword evidence="3 8" id="KW-0812">Transmembrane</keyword>
<evidence type="ECO:0000256" key="10">
    <source>
        <dbReference type="SAM" id="Phobius"/>
    </source>
</evidence>
<dbReference type="InterPro" id="IPR004326">
    <property type="entry name" value="Mlo"/>
</dbReference>
<gene>
    <name evidence="12" type="primary">LOC104590185</name>
    <name evidence="8" type="synonym">MLO</name>
</gene>
<dbReference type="Pfam" id="PF03094">
    <property type="entry name" value="Mlo"/>
    <property type="match status" value="1"/>
</dbReference>
<evidence type="ECO:0000256" key="7">
    <source>
        <dbReference type="ARBA" id="ARBA00023265"/>
    </source>
</evidence>
<keyword evidence="7 8" id="KW-0568">Pathogenesis-related protein</keyword>
<accession>A0A1U7Z1U6</accession>
<dbReference type="RefSeq" id="XP_010247040.1">
    <property type="nucleotide sequence ID" value="XM_010248738.2"/>
</dbReference>